<dbReference type="Proteomes" id="UP000319908">
    <property type="component" value="Unassembled WGS sequence"/>
</dbReference>
<proteinExistence type="inferred from homology"/>
<keyword evidence="2" id="KW-0813">Transport</keyword>
<protein>
    <submittedName>
        <fullName evidence="7">ABC transporter ATP-binding protein YbhF</fullName>
    </submittedName>
</protein>
<evidence type="ECO:0000256" key="1">
    <source>
        <dbReference type="ARBA" id="ARBA00005417"/>
    </source>
</evidence>
<dbReference type="PANTHER" id="PTHR42711">
    <property type="entry name" value="ABC TRANSPORTER ATP-BINDING PROTEIN"/>
    <property type="match status" value="1"/>
</dbReference>
<organism evidence="7 8">
    <name type="scientific">Allorhodopirellula heiligendammensis</name>
    <dbReference type="NCBI Taxonomy" id="2714739"/>
    <lineage>
        <taxon>Bacteria</taxon>
        <taxon>Pseudomonadati</taxon>
        <taxon>Planctomycetota</taxon>
        <taxon>Planctomycetia</taxon>
        <taxon>Pirellulales</taxon>
        <taxon>Pirellulaceae</taxon>
        <taxon>Allorhodopirellula</taxon>
    </lineage>
</organism>
<keyword evidence="3" id="KW-0536">Nodulation</keyword>
<evidence type="ECO:0000313" key="7">
    <source>
        <dbReference type="EMBL" id="TWU18335.1"/>
    </source>
</evidence>
<keyword evidence="5 7" id="KW-0067">ATP-binding</keyword>
<dbReference type="AlphaFoldDB" id="A0A5C6C2M0"/>
<dbReference type="InterPro" id="IPR050763">
    <property type="entry name" value="ABC_transporter_ATP-binding"/>
</dbReference>
<dbReference type="GO" id="GO:0016887">
    <property type="term" value="F:ATP hydrolysis activity"/>
    <property type="evidence" value="ECO:0007669"/>
    <property type="project" value="InterPro"/>
</dbReference>
<dbReference type="InterPro" id="IPR003439">
    <property type="entry name" value="ABC_transporter-like_ATP-bd"/>
</dbReference>
<dbReference type="PROSITE" id="PS50893">
    <property type="entry name" value="ABC_TRANSPORTER_2"/>
    <property type="match status" value="1"/>
</dbReference>
<dbReference type="PANTHER" id="PTHR42711:SF5">
    <property type="entry name" value="ABC TRANSPORTER ATP-BINDING PROTEIN NATA"/>
    <property type="match status" value="1"/>
</dbReference>
<dbReference type="SUPFAM" id="SSF52540">
    <property type="entry name" value="P-loop containing nucleoside triphosphate hydrolases"/>
    <property type="match status" value="1"/>
</dbReference>
<evidence type="ECO:0000256" key="4">
    <source>
        <dbReference type="ARBA" id="ARBA00022741"/>
    </source>
</evidence>
<name>A0A5C6C2M0_9BACT</name>
<evidence type="ECO:0000256" key="2">
    <source>
        <dbReference type="ARBA" id="ARBA00022448"/>
    </source>
</evidence>
<dbReference type="SMART" id="SM00382">
    <property type="entry name" value="AAA"/>
    <property type="match status" value="1"/>
</dbReference>
<dbReference type="CDD" id="cd03266">
    <property type="entry name" value="ABC_NatA_sodium_exporter"/>
    <property type="match status" value="1"/>
</dbReference>
<dbReference type="Pfam" id="PF00005">
    <property type="entry name" value="ABC_tran"/>
    <property type="match status" value="1"/>
</dbReference>
<keyword evidence="4" id="KW-0547">Nucleotide-binding</keyword>
<sequence>MSCNGYADWNRIRTAVAILSPRRCVGWGSSALRQFRATTENLLMLQIHGLTKRFVAENETVCAVDDLSFAVAPGEVFGLLGPNGAGKTTTLRMVLGLIAPDSGDAEVAGIPTSTDPFTAKAKLGFVSASDGVYPWLSVREMLLYFADLYGVDPNHASERLRTLAEVMDIQGLLDRRAGTLSTGQRQRVTLVRGLIHDPPVMLLDEPTRGLDVVGVQTIFRYISHLRQEGKAVVVCTHRLDEAERLCDRFGLLHRGRMQYEGNLSELRRVTGRNHLVEMFDDLMNHSSSPIETAT</sequence>
<reference evidence="7 8" key="1">
    <citation type="journal article" date="2020" name="Antonie Van Leeuwenhoek">
        <title>Rhodopirellula heiligendammensis sp. nov., Rhodopirellula pilleata sp. nov., and Rhodopirellula solitaria sp. nov. isolated from natural or artificial marine surfaces in Northern Germany and California, USA, and emended description of the genus Rhodopirellula.</title>
        <authorList>
            <person name="Kallscheuer N."/>
            <person name="Wiegand S."/>
            <person name="Jogler M."/>
            <person name="Boedeker C."/>
            <person name="Peeters S.H."/>
            <person name="Rast P."/>
            <person name="Heuer A."/>
            <person name="Jetten M.S.M."/>
            <person name="Rohde M."/>
            <person name="Jogler C."/>
        </authorList>
    </citation>
    <scope>NUCLEOTIDE SEQUENCE [LARGE SCALE GENOMIC DNA]</scope>
    <source>
        <strain evidence="7 8">Poly21</strain>
    </source>
</reference>
<dbReference type="EMBL" id="SJPU01000001">
    <property type="protein sequence ID" value="TWU18335.1"/>
    <property type="molecule type" value="Genomic_DNA"/>
</dbReference>
<dbReference type="Gene3D" id="3.40.50.300">
    <property type="entry name" value="P-loop containing nucleotide triphosphate hydrolases"/>
    <property type="match status" value="1"/>
</dbReference>
<accession>A0A5C6C2M0</accession>
<dbReference type="GO" id="GO:0005524">
    <property type="term" value="F:ATP binding"/>
    <property type="evidence" value="ECO:0007669"/>
    <property type="project" value="UniProtKB-KW"/>
</dbReference>
<feature type="domain" description="ABC transporter" evidence="6">
    <location>
        <begin position="45"/>
        <end position="279"/>
    </location>
</feature>
<comment type="caution">
    <text evidence="7">The sequence shown here is derived from an EMBL/GenBank/DDBJ whole genome shotgun (WGS) entry which is preliminary data.</text>
</comment>
<evidence type="ECO:0000256" key="3">
    <source>
        <dbReference type="ARBA" id="ARBA00022458"/>
    </source>
</evidence>
<gene>
    <name evidence="7" type="primary">ybhF_1</name>
    <name evidence="7" type="ORF">Poly21_04970</name>
</gene>
<comment type="similarity">
    <text evidence="1">Belongs to the ABC transporter superfamily.</text>
</comment>
<evidence type="ECO:0000313" key="8">
    <source>
        <dbReference type="Proteomes" id="UP000319908"/>
    </source>
</evidence>
<evidence type="ECO:0000256" key="5">
    <source>
        <dbReference type="ARBA" id="ARBA00022840"/>
    </source>
</evidence>
<dbReference type="InterPro" id="IPR003593">
    <property type="entry name" value="AAA+_ATPase"/>
</dbReference>
<dbReference type="InterPro" id="IPR027417">
    <property type="entry name" value="P-loop_NTPase"/>
</dbReference>
<evidence type="ECO:0000259" key="6">
    <source>
        <dbReference type="PROSITE" id="PS50893"/>
    </source>
</evidence>
<keyword evidence="8" id="KW-1185">Reference proteome</keyword>